<evidence type="ECO:0000313" key="5">
    <source>
        <dbReference type="EMBL" id="NYE47080.1"/>
    </source>
</evidence>
<comment type="caution">
    <text evidence="5">The sequence shown here is derived from an EMBL/GenBank/DDBJ whole genome shotgun (WGS) entry which is preliminary data.</text>
</comment>
<dbReference type="InterPro" id="IPR015358">
    <property type="entry name" value="Tscrpt_reg_MerR_DNA-bd"/>
</dbReference>
<dbReference type="InterPro" id="IPR047057">
    <property type="entry name" value="MerR_fam"/>
</dbReference>
<evidence type="ECO:0000256" key="3">
    <source>
        <dbReference type="ARBA" id="ARBA00023163"/>
    </source>
</evidence>
<keyword evidence="2 5" id="KW-0238">DNA-binding</keyword>
<reference evidence="5 6" key="1">
    <citation type="submission" date="2020-07" db="EMBL/GenBank/DDBJ databases">
        <title>Sequencing the genomes of 1000 actinobacteria strains.</title>
        <authorList>
            <person name="Klenk H.-P."/>
        </authorList>
    </citation>
    <scope>NUCLEOTIDE SEQUENCE [LARGE SCALE GENOMIC DNA]</scope>
    <source>
        <strain evidence="5 6">CXB654</strain>
    </source>
</reference>
<dbReference type="Gene3D" id="1.10.1660.10">
    <property type="match status" value="1"/>
</dbReference>
<sequence length="147" mass="15157">MAAMLTTGQIAEAAGVSRKALRVYEERGLLSPERGPQGYRCYSRTEVEVAVFIRRARALGLGLDGIAGILAVGRSGQAPCAEVRGLLDERLAEIDAAIADLRALRTTLEHARTTPPADPVGDSGAICPIIDGSSGRCGAGGGTGGLR</sequence>
<dbReference type="GO" id="GO:0003700">
    <property type="term" value="F:DNA-binding transcription factor activity"/>
    <property type="evidence" value="ECO:0007669"/>
    <property type="project" value="InterPro"/>
</dbReference>
<organism evidence="5 6">
    <name type="scientific">Spinactinospora alkalitolerans</name>
    <dbReference type="NCBI Taxonomy" id="687207"/>
    <lineage>
        <taxon>Bacteria</taxon>
        <taxon>Bacillati</taxon>
        <taxon>Actinomycetota</taxon>
        <taxon>Actinomycetes</taxon>
        <taxon>Streptosporangiales</taxon>
        <taxon>Nocardiopsidaceae</taxon>
        <taxon>Spinactinospora</taxon>
    </lineage>
</organism>
<proteinExistence type="predicted"/>
<evidence type="ECO:0000313" key="6">
    <source>
        <dbReference type="Proteomes" id="UP000589036"/>
    </source>
</evidence>
<keyword evidence="6" id="KW-1185">Reference proteome</keyword>
<dbReference type="PANTHER" id="PTHR30204">
    <property type="entry name" value="REDOX-CYCLING DRUG-SENSING TRANSCRIPTIONAL ACTIVATOR SOXR"/>
    <property type="match status" value="1"/>
</dbReference>
<dbReference type="GO" id="GO:0003677">
    <property type="term" value="F:DNA binding"/>
    <property type="evidence" value="ECO:0007669"/>
    <property type="project" value="UniProtKB-KW"/>
</dbReference>
<dbReference type="SUPFAM" id="SSF46955">
    <property type="entry name" value="Putative DNA-binding domain"/>
    <property type="match status" value="1"/>
</dbReference>
<protein>
    <submittedName>
        <fullName evidence="5">DNA-binding transcriptional MerR regulator</fullName>
    </submittedName>
</protein>
<dbReference type="PROSITE" id="PS00552">
    <property type="entry name" value="HTH_MERR_1"/>
    <property type="match status" value="1"/>
</dbReference>
<dbReference type="AlphaFoldDB" id="A0A852TZ51"/>
<name>A0A852TZ51_9ACTN</name>
<dbReference type="RefSeq" id="WP_179643087.1">
    <property type="nucleotide sequence ID" value="NZ_BAAAYY010000041.1"/>
</dbReference>
<evidence type="ECO:0000259" key="4">
    <source>
        <dbReference type="PROSITE" id="PS50937"/>
    </source>
</evidence>
<dbReference type="Proteomes" id="UP000589036">
    <property type="component" value="Unassembled WGS sequence"/>
</dbReference>
<dbReference type="InterPro" id="IPR009061">
    <property type="entry name" value="DNA-bd_dom_put_sf"/>
</dbReference>
<evidence type="ECO:0000256" key="2">
    <source>
        <dbReference type="ARBA" id="ARBA00023125"/>
    </source>
</evidence>
<dbReference type="EMBL" id="JACCCC010000001">
    <property type="protein sequence ID" value="NYE47080.1"/>
    <property type="molecule type" value="Genomic_DNA"/>
</dbReference>
<dbReference type="Pfam" id="PF09278">
    <property type="entry name" value="MerR-DNA-bind"/>
    <property type="match status" value="1"/>
</dbReference>
<feature type="domain" description="HTH merR-type" evidence="4">
    <location>
        <begin position="4"/>
        <end position="72"/>
    </location>
</feature>
<keyword evidence="3" id="KW-0804">Transcription</keyword>
<evidence type="ECO:0000256" key="1">
    <source>
        <dbReference type="ARBA" id="ARBA00023015"/>
    </source>
</evidence>
<accession>A0A852TZ51</accession>
<dbReference type="InterPro" id="IPR000551">
    <property type="entry name" value="MerR-type_HTH_dom"/>
</dbReference>
<keyword evidence="1" id="KW-0805">Transcription regulation</keyword>
<gene>
    <name evidence="5" type="ORF">HDA32_002200</name>
</gene>
<dbReference type="Pfam" id="PF00376">
    <property type="entry name" value="MerR"/>
    <property type="match status" value="1"/>
</dbReference>
<dbReference type="PROSITE" id="PS50937">
    <property type="entry name" value="HTH_MERR_2"/>
    <property type="match status" value="1"/>
</dbReference>
<dbReference type="PANTHER" id="PTHR30204:SF94">
    <property type="entry name" value="HEAVY METAL-DEPENDENT TRANSCRIPTIONAL REGULATOR HI_0293-RELATED"/>
    <property type="match status" value="1"/>
</dbReference>
<dbReference type="SMART" id="SM00422">
    <property type="entry name" value="HTH_MERR"/>
    <property type="match status" value="1"/>
</dbReference>
<dbReference type="PRINTS" id="PR00040">
    <property type="entry name" value="HTHMERR"/>
</dbReference>